<dbReference type="RefSeq" id="WP_122184330.1">
    <property type="nucleotide sequence ID" value="NZ_RFFJ01000072.1"/>
</dbReference>
<organism evidence="1 2">
    <name type="scientific">Streptomyces triticirhizae</name>
    <dbReference type="NCBI Taxonomy" id="2483353"/>
    <lineage>
        <taxon>Bacteria</taxon>
        <taxon>Bacillati</taxon>
        <taxon>Actinomycetota</taxon>
        <taxon>Actinomycetes</taxon>
        <taxon>Kitasatosporales</taxon>
        <taxon>Streptomycetaceae</taxon>
        <taxon>Streptomyces</taxon>
    </lineage>
</organism>
<keyword evidence="2" id="KW-1185">Reference proteome</keyword>
<gene>
    <name evidence="1" type="ORF">EBN88_14730</name>
</gene>
<keyword evidence="1" id="KW-0238">DNA-binding</keyword>
<name>A0A3M2LQ70_9ACTN</name>
<dbReference type="AlphaFoldDB" id="A0A3M2LQ70"/>
<dbReference type="Proteomes" id="UP000278673">
    <property type="component" value="Unassembled WGS sequence"/>
</dbReference>
<accession>A0A3M2LQ70</accession>
<proteinExistence type="predicted"/>
<evidence type="ECO:0000313" key="1">
    <source>
        <dbReference type="EMBL" id="RMI39472.1"/>
    </source>
</evidence>
<protein>
    <submittedName>
        <fullName evidence="1">DNA-binding protein</fullName>
    </submittedName>
</protein>
<evidence type="ECO:0000313" key="2">
    <source>
        <dbReference type="Proteomes" id="UP000278673"/>
    </source>
</evidence>
<comment type="caution">
    <text evidence="1">The sequence shown here is derived from an EMBL/GenBank/DDBJ whole genome shotgun (WGS) entry which is preliminary data.</text>
</comment>
<sequence>MSAPRGQRPDLRAEIERRLRLLLADPGSAATSADWALAEMEGNAPELADDAVWTALDRLAGADLPAAPATPLHGSADHEAWLAEFLDRSRS</sequence>
<dbReference type="EMBL" id="RFFJ01000072">
    <property type="protein sequence ID" value="RMI39472.1"/>
    <property type="molecule type" value="Genomic_DNA"/>
</dbReference>
<reference evidence="1 2" key="1">
    <citation type="submission" date="2018-10" db="EMBL/GenBank/DDBJ databases">
        <title>Isolation, diversity and antifungal activity of actinobacteria from wheat.</title>
        <authorList>
            <person name="Han C."/>
        </authorList>
    </citation>
    <scope>NUCLEOTIDE SEQUENCE [LARGE SCALE GENOMIC DNA]</scope>
    <source>
        <strain evidence="1 2">NEAU-YY642</strain>
    </source>
</reference>
<dbReference type="GO" id="GO:0003677">
    <property type="term" value="F:DNA binding"/>
    <property type="evidence" value="ECO:0007669"/>
    <property type="project" value="UniProtKB-KW"/>
</dbReference>